<protein>
    <submittedName>
        <fullName evidence="1">Uncharacterized protein</fullName>
    </submittedName>
</protein>
<dbReference type="Proteomes" id="UP001054945">
    <property type="component" value="Unassembled WGS sequence"/>
</dbReference>
<accession>A0AAV4N0Q1</accession>
<sequence>MRETDEKAAIFFCHRFRAFGFLRDLMAPEPLAQLFALERSIATAVRRGKHGASGAQGAALPGQLSHLRSMPNGPAEVEIFKLIDPFRFLTDWIVSPLLPRLADSHLRGMSSAFNYLRPLPLLSLPYHPLRSIPDCRQAVNTELLSGVGVEVVSIH</sequence>
<organism evidence="1 2">
    <name type="scientific">Caerostris extrusa</name>
    <name type="common">Bark spider</name>
    <name type="synonym">Caerostris bankana</name>
    <dbReference type="NCBI Taxonomy" id="172846"/>
    <lineage>
        <taxon>Eukaryota</taxon>
        <taxon>Metazoa</taxon>
        <taxon>Ecdysozoa</taxon>
        <taxon>Arthropoda</taxon>
        <taxon>Chelicerata</taxon>
        <taxon>Arachnida</taxon>
        <taxon>Araneae</taxon>
        <taxon>Araneomorphae</taxon>
        <taxon>Entelegynae</taxon>
        <taxon>Araneoidea</taxon>
        <taxon>Araneidae</taxon>
        <taxon>Caerostris</taxon>
    </lineage>
</organism>
<reference evidence="1 2" key="1">
    <citation type="submission" date="2021-06" db="EMBL/GenBank/DDBJ databases">
        <title>Caerostris extrusa draft genome.</title>
        <authorList>
            <person name="Kono N."/>
            <person name="Arakawa K."/>
        </authorList>
    </citation>
    <scope>NUCLEOTIDE SEQUENCE [LARGE SCALE GENOMIC DNA]</scope>
</reference>
<name>A0AAV4N0Q1_CAEEX</name>
<evidence type="ECO:0000313" key="2">
    <source>
        <dbReference type="Proteomes" id="UP001054945"/>
    </source>
</evidence>
<gene>
    <name evidence="1" type="ORF">CEXT_48441</name>
</gene>
<proteinExistence type="predicted"/>
<dbReference type="EMBL" id="BPLR01002834">
    <property type="protein sequence ID" value="GIX78347.1"/>
    <property type="molecule type" value="Genomic_DNA"/>
</dbReference>
<dbReference type="AlphaFoldDB" id="A0AAV4N0Q1"/>
<evidence type="ECO:0000313" key="1">
    <source>
        <dbReference type="EMBL" id="GIX78347.1"/>
    </source>
</evidence>
<keyword evidence="2" id="KW-1185">Reference proteome</keyword>
<comment type="caution">
    <text evidence="1">The sequence shown here is derived from an EMBL/GenBank/DDBJ whole genome shotgun (WGS) entry which is preliminary data.</text>
</comment>